<proteinExistence type="predicted"/>
<evidence type="ECO:0000313" key="2">
    <source>
        <dbReference type="Proteomes" id="UP000319478"/>
    </source>
</evidence>
<protein>
    <submittedName>
        <fullName evidence="1">Uncharacterized protein</fullName>
    </submittedName>
</protein>
<dbReference type="Proteomes" id="UP000319478">
    <property type="component" value="Unassembled WGS sequence"/>
</dbReference>
<evidence type="ECO:0000313" key="1">
    <source>
        <dbReference type="EMBL" id="GEC63121.1"/>
    </source>
</evidence>
<gene>
    <name evidence="1" type="ORF">GHA01_09700</name>
</gene>
<comment type="caution">
    <text evidence="1">The sequence shown here is derived from an EMBL/GenBank/DDBJ whole genome shotgun (WGS) entry which is preliminary data.</text>
</comment>
<name>A0ABQ0SCZ9_NOVHA</name>
<organism evidence="1 2">
    <name type="scientific">Novacetimonas hansenii</name>
    <name type="common">Komagataeibacter hansenii</name>
    <dbReference type="NCBI Taxonomy" id="436"/>
    <lineage>
        <taxon>Bacteria</taxon>
        <taxon>Pseudomonadati</taxon>
        <taxon>Pseudomonadota</taxon>
        <taxon>Alphaproteobacteria</taxon>
        <taxon>Acetobacterales</taxon>
        <taxon>Acetobacteraceae</taxon>
        <taxon>Novacetimonas</taxon>
    </lineage>
</organism>
<accession>A0ABQ0SCZ9</accession>
<sequence length="94" mass="10913">MGPGLARDWHGIPARAFPEFEQIRHVVSRRDAQLLLGILCSILLSYADIHPLYLAEGPGWGKYQYGHAHRYNMQRHARPHAATWRRLVKIFEIL</sequence>
<reference evidence="1 2" key="1">
    <citation type="submission" date="2019-06" db="EMBL/GenBank/DDBJ databases">
        <title>Whole genome shotgun sequence of Komagataeibacter hansenii NBRC 14820.</title>
        <authorList>
            <person name="Hosoyama A."/>
            <person name="Uohara A."/>
            <person name="Ohji S."/>
            <person name="Ichikawa N."/>
        </authorList>
    </citation>
    <scope>NUCLEOTIDE SEQUENCE [LARGE SCALE GENOMIC DNA]</scope>
    <source>
        <strain evidence="1 2">NBRC 14820</strain>
    </source>
</reference>
<keyword evidence="2" id="KW-1185">Reference proteome</keyword>
<dbReference type="EMBL" id="BJNN01000061">
    <property type="protein sequence ID" value="GEC63121.1"/>
    <property type="molecule type" value="Genomic_DNA"/>
</dbReference>